<dbReference type="Proteomes" id="UP000054815">
    <property type="component" value="Unassembled WGS sequence"/>
</dbReference>
<accession>A0A0V0YFB8</accession>
<proteinExistence type="predicted"/>
<dbReference type="EMBL" id="JYDU01000017">
    <property type="protein sequence ID" value="KRX99038.1"/>
    <property type="molecule type" value="Genomic_DNA"/>
</dbReference>
<sequence>MIKPKLSNTKHFPFTTFAFTVESENHFHSQSTDAPCLGTDRGDADGRHGSILLNLNNQRAKQQIQTGSPMQPNNWRRYAREQPENENAFKSIAAKFVPYAQAHTTRKQIYLFKLKCSELLKPPRQQHTI</sequence>
<reference evidence="1 2" key="1">
    <citation type="submission" date="2015-01" db="EMBL/GenBank/DDBJ databases">
        <title>Evolution of Trichinella species and genotypes.</title>
        <authorList>
            <person name="Korhonen P.K."/>
            <person name="Edoardo P."/>
            <person name="Giuseppe L.R."/>
            <person name="Gasser R.B."/>
        </authorList>
    </citation>
    <scope>NUCLEOTIDE SEQUENCE [LARGE SCALE GENOMIC DNA]</scope>
    <source>
        <strain evidence="1">ISS141</strain>
    </source>
</reference>
<dbReference type="AlphaFoldDB" id="A0A0V0YFB8"/>
<protein>
    <submittedName>
        <fullName evidence="1">Uncharacterized protein</fullName>
    </submittedName>
</protein>
<dbReference type="STRING" id="6337.A0A0V0YFB8"/>
<name>A0A0V0YFB8_TRIPS</name>
<organism evidence="1 2">
    <name type="scientific">Trichinella pseudospiralis</name>
    <name type="common">Parasitic roundworm</name>
    <dbReference type="NCBI Taxonomy" id="6337"/>
    <lineage>
        <taxon>Eukaryota</taxon>
        <taxon>Metazoa</taxon>
        <taxon>Ecdysozoa</taxon>
        <taxon>Nematoda</taxon>
        <taxon>Enoplea</taxon>
        <taxon>Dorylaimia</taxon>
        <taxon>Trichinellida</taxon>
        <taxon>Trichinellidae</taxon>
        <taxon>Trichinella</taxon>
    </lineage>
</organism>
<evidence type="ECO:0000313" key="1">
    <source>
        <dbReference type="EMBL" id="KRX99038.1"/>
    </source>
</evidence>
<evidence type="ECO:0000313" key="2">
    <source>
        <dbReference type="Proteomes" id="UP000054815"/>
    </source>
</evidence>
<comment type="caution">
    <text evidence="1">The sequence shown here is derived from an EMBL/GenBank/DDBJ whole genome shotgun (WGS) entry which is preliminary data.</text>
</comment>
<gene>
    <name evidence="1" type="ORF">T4E_7309</name>
</gene>